<proteinExistence type="predicted"/>
<reference evidence="2" key="1">
    <citation type="submission" date="2014-09" db="EMBL/GenBank/DDBJ databases">
        <authorList>
            <person name="Magalhaes I.L.F."/>
            <person name="Oliveira U."/>
            <person name="Santos F.R."/>
            <person name="Vidigal T.H.D.A."/>
            <person name="Brescovit A.D."/>
            <person name="Santos A.J."/>
        </authorList>
    </citation>
    <scope>NUCLEOTIDE SEQUENCE</scope>
    <source>
        <tissue evidence="2">Shoot tissue taken approximately 20 cm above the soil surface</tissue>
    </source>
</reference>
<evidence type="ECO:0000313" key="2">
    <source>
        <dbReference type="EMBL" id="JAE23917.1"/>
    </source>
</evidence>
<reference evidence="2" key="2">
    <citation type="journal article" date="2015" name="Data Brief">
        <title>Shoot transcriptome of the giant reed, Arundo donax.</title>
        <authorList>
            <person name="Barrero R.A."/>
            <person name="Guerrero F.D."/>
            <person name="Moolhuijzen P."/>
            <person name="Goolsby J.A."/>
            <person name="Tidwell J."/>
            <person name="Bellgard S.E."/>
            <person name="Bellgard M.I."/>
        </authorList>
    </citation>
    <scope>NUCLEOTIDE SEQUENCE</scope>
    <source>
        <tissue evidence="2">Shoot tissue taken approximately 20 cm above the soil surface</tissue>
    </source>
</reference>
<dbReference type="AlphaFoldDB" id="A0A0A9GHF1"/>
<organism evidence="2">
    <name type="scientific">Arundo donax</name>
    <name type="common">Giant reed</name>
    <name type="synonym">Donax arundinaceus</name>
    <dbReference type="NCBI Taxonomy" id="35708"/>
    <lineage>
        <taxon>Eukaryota</taxon>
        <taxon>Viridiplantae</taxon>
        <taxon>Streptophyta</taxon>
        <taxon>Embryophyta</taxon>
        <taxon>Tracheophyta</taxon>
        <taxon>Spermatophyta</taxon>
        <taxon>Magnoliopsida</taxon>
        <taxon>Liliopsida</taxon>
        <taxon>Poales</taxon>
        <taxon>Poaceae</taxon>
        <taxon>PACMAD clade</taxon>
        <taxon>Arundinoideae</taxon>
        <taxon>Arundineae</taxon>
        <taxon>Arundo</taxon>
    </lineage>
</organism>
<feature type="region of interest" description="Disordered" evidence="1">
    <location>
        <begin position="1"/>
        <end position="35"/>
    </location>
</feature>
<feature type="compositionally biased region" description="Basic and acidic residues" evidence="1">
    <location>
        <begin position="20"/>
        <end position="35"/>
    </location>
</feature>
<sequence>MSGHVAGGHCRSGPVLAARPRHDDQNSAEPDRKDSTTITILHLPAWVAHAPYVNHNVVYVFTKDHYSASRTIKGED</sequence>
<name>A0A0A9GHF1_ARUDO</name>
<evidence type="ECO:0000256" key="1">
    <source>
        <dbReference type="SAM" id="MobiDB-lite"/>
    </source>
</evidence>
<accession>A0A0A9GHF1</accession>
<dbReference type="EMBL" id="GBRH01173979">
    <property type="protein sequence ID" value="JAE23917.1"/>
    <property type="molecule type" value="Transcribed_RNA"/>
</dbReference>
<protein>
    <submittedName>
        <fullName evidence="2">Uncharacterized protein</fullName>
    </submittedName>
</protein>